<comment type="caution">
    <text evidence="2">The sequence shown here is derived from an EMBL/GenBank/DDBJ whole genome shotgun (WGS) entry which is preliminary data.</text>
</comment>
<feature type="domain" description="BTB" evidence="1">
    <location>
        <begin position="26"/>
        <end position="131"/>
    </location>
</feature>
<dbReference type="Proteomes" id="UP000623467">
    <property type="component" value="Unassembled WGS sequence"/>
</dbReference>
<name>A0A8H6Z1D5_9AGAR</name>
<dbReference type="AlphaFoldDB" id="A0A8H6Z1D5"/>
<keyword evidence="3" id="KW-1185">Reference proteome</keyword>
<dbReference type="InterPro" id="IPR000210">
    <property type="entry name" value="BTB/POZ_dom"/>
</dbReference>
<evidence type="ECO:0000313" key="2">
    <source>
        <dbReference type="EMBL" id="KAF7370433.1"/>
    </source>
</evidence>
<dbReference type="OrthoDB" id="3027208at2759"/>
<proteinExistence type="predicted"/>
<organism evidence="2 3">
    <name type="scientific">Mycena sanguinolenta</name>
    <dbReference type="NCBI Taxonomy" id="230812"/>
    <lineage>
        <taxon>Eukaryota</taxon>
        <taxon>Fungi</taxon>
        <taxon>Dikarya</taxon>
        <taxon>Basidiomycota</taxon>
        <taxon>Agaricomycotina</taxon>
        <taxon>Agaricomycetes</taxon>
        <taxon>Agaricomycetidae</taxon>
        <taxon>Agaricales</taxon>
        <taxon>Marasmiineae</taxon>
        <taxon>Mycenaceae</taxon>
        <taxon>Mycena</taxon>
    </lineage>
</organism>
<accession>A0A8H6Z1D5</accession>
<dbReference type="EMBL" id="JACAZH010000004">
    <property type="protein sequence ID" value="KAF7370433.1"/>
    <property type="molecule type" value="Genomic_DNA"/>
</dbReference>
<dbReference type="Gene3D" id="3.30.710.10">
    <property type="entry name" value="Potassium Channel Kv1.1, Chain A"/>
    <property type="match status" value="1"/>
</dbReference>
<gene>
    <name evidence="2" type="ORF">MSAN_00675000</name>
</gene>
<dbReference type="Pfam" id="PF00651">
    <property type="entry name" value="BTB"/>
    <property type="match status" value="1"/>
</dbReference>
<dbReference type="SMART" id="SM00225">
    <property type="entry name" value="BTB"/>
    <property type="match status" value="1"/>
</dbReference>
<dbReference type="SUPFAM" id="SSF54695">
    <property type="entry name" value="POZ domain"/>
    <property type="match status" value="1"/>
</dbReference>
<protein>
    <submittedName>
        <fullName evidence="2">BTB domain-containing protein</fullName>
    </submittedName>
</protein>
<reference evidence="2" key="1">
    <citation type="submission" date="2020-05" db="EMBL/GenBank/DDBJ databases">
        <title>Mycena genomes resolve the evolution of fungal bioluminescence.</title>
        <authorList>
            <person name="Tsai I.J."/>
        </authorList>
    </citation>
    <scope>NUCLEOTIDE SEQUENCE</scope>
    <source>
        <strain evidence="2">160909Yilan</strain>
    </source>
</reference>
<evidence type="ECO:0000313" key="3">
    <source>
        <dbReference type="Proteomes" id="UP000623467"/>
    </source>
</evidence>
<dbReference type="CDD" id="cd18186">
    <property type="entry name" value="BTB_POZ_ZBTB_KLHL-like"/>
    <property type="match status" value="1"/>
</dbReference>
<dbReference type="InterPro" id="IPR011333">
    <property type="entry name" value="SKP1/BTB/POZ_sf"/>
</dbReference>
<evidence type="ECO:0000259" key="1">
    <source>
        <dbReference type="SMART" id="SM00225"/>
    </source>
</evidence>
<sequence length="294" mass="33338">MSSPSARQQAENEAITRSTDRWFSDGSIVLQAGKVQFRIHWGILALHSSVFRDMQGLPQPSDEPNVDGCPVVHLQDDPTDVEYLLKAIYDPTFLTMKKIPLPAVGALIRLGRKYDFKDYLNLAVARLADTFPTTFEAYLPHELLTTTITPYLGVFFDMITLASENDILSVLPAAYYYVICVYTQDELFQGREKLLMKQFQPGYSFGWALDATNVDGCTNPPKCGKAREKFMRDFVDKFRLFALSYAIAIMDMSQLCTACGLHAERANRAGRIKMWVELPRIFGLPPWDQLKNDL</sequence>